<comment type="caution">
    <text evidence="3">The sequence shown here is derived from an EMBL/GenBank/DDBJ whole genome shotgun (WGS) entry which is preliminary data.</text>
</comment>
<protein>
    <recommendedName>
        <fullName evidence="2">ATP-grasp domain-containing protein</fullName>
    </recommendedName>
</protein>
<dbReference type="Gene3D" id="3.30.1490.20">
    <property type="entry name" value="ATP-grasp fold, A domain"/>
    <property type="match status" value="1"/>
</dbReference>
<dbReference type="InterPro" id="IPR013815">
    <property type="entry name" value="ATP_grasp_subdomain_1"/>
</dbReference>
<keyword evidence="1" id="KW-0547">Nucleotide-binding</keyword>
<reference evidence="3 4" key="1">
    <citation type="submission" date="2018-06" db="EMBL/GenBank/DDBJ databases">
        <title>Complete genome of Desulfovibrio indonesiensis P37SLT.</title>
        <authorList>
            <person name="Crispim J.S."/>
            <person name="Vidigal P.M.P."/>
            <person name="Silva L.C.F."/>
            <person name="Laguardia C.N."/>
            <person name="Araujo L.C."/>
            <person name="Dias R.S."/>
            <person name="Sousa M.P."/>
            <person name="Paula S.O."/>
            <person name="Silva C."/>
        </authorList>
    </citation>
    <scope>NUCLEOTIDE SEQUENCE [LARGE SCALE GENOMIC DNA]</scope>
    <source>
        <strain evidence="3 4">P37SLT</strain>
    </source>
</reference>
<dbReference type="PROSITE" id="PS50975">
    <property type="entry name" value="ATP_GRASP"/>
    <property type="match status" value="1"/>
</dbReference>
<evidence type="ECO:0000313" key="4">
    <source>
        <dbReference type="Proteomes" id="UP000448292"/>
    </source>
</evidence>
<dbReference type="InterPro" id="IPR011761">
    <property type="entry name" value="ATP-grasp"/>
</dbReference>
<keyword evidence="4" id="KW-1185">Reference proteome</keyword>
<dbReference type="AlphaFoldDB" id="A0A7M3MIH1"/>
<dbReference type="EMBL" id="QMIE01000002">
    <property type="protein sequence ID" value="TVM19190.1"/>
    <property type="molecule type" value="Genomic_DNA"/>
</dbReference>
<organism evidence="3 4">
    <name type="scientific">Oceanidesulfovibrio indonesiensis</name>
    <dbReference type="NCBI Taxonomy" id="54767"/>
    <lineage>
        <taxon>Bacteria</taxon>
        <taxon>Pseudomonadati</taxon>
        <taxon>Thermodesulfobacteriota</taxon>
        <taxon>Desulfovibrionia</taxon>
        <taxon>Desulfovibrionales</taxon>
        <taxon>Desulfovibrionaceae</taxon>
        <taxon>Oceanidesulfovibrio</taxon>
    </lineage>
</organism>
<dbReference type="OrthoDB" id="5372487at2"/>
<dbReference type="Proteomes" id="UP000448292">
    <property type="component" value="Unassembled WGS sequence"/>
</dbReference>
<evidence type="ECO:0000259" key="2">
    <source>
        <dbReference type="PROSITE" id="PS50975"/>
    </source>
</evidence>
<dbReference type="SUPFAM" id="SSF56059">
    <property type="entry name" value="Glutathione synthetase ATP-binding domain-like"/>
    <property type="match status" value="1"/>
</dbReference>
<feature type="domain" description="ATP-grasp" evidence="2">
    <location>
        <begin position="136"/>
        <end position="190"/>
    </location>
</feature>
<dbReference type="RefSeq" id="WP_144301548.1">
    <property type="nucleotide sequence ID" value="NZ_QMIE01000002.1"/>
</dbReference>
<accession>A0A7M3MIH1</accession>
<name>A0A7M3MIH1_9BACT</name>
<evidence type="ECO:0000256" key="1">
    <source>
        <dbReference type="PROSITE-ProRule" id="PRU00409"/>
    </source>
</evidence>
<sequence>MNVAASSGFTLAQGRTPQGRVLLLDAQWNKSVAAIRSLRRRGLEVHAGETTWLAAGIFSRYVSRRFTYPSPLLRPDDFLAAVDRRLSQYTYDALIPMELTTLLLLSEHRRMIGNRAAFPFAPHDVLLRAARKWGAYEAASTAGAPVPDTVFLPAGRADWGLAERLGLPLVLKPDLGEGGRGLYICHDEDELRSSLDCIAATGEDHVAQAMVPHGGAFGVSIFCVQPGRVDAMFTHKRLREHPPLRRAQHPT</sequence>
<evidence type="ECO:0000313" key="3">
    <source>
        <dbReference type="EMBL" id="TVM19190.1"/>
    </source>
</evidence>
<dbReference type="GO" id="GO:0046872">
    <property type="term" value="F:metal ion binding"/>
    <property type="evidence" value="ECO:0007669"/>
    <property type="project" value="InterPro"/>
</dbReference>
<gene>
    <name evidence="3" type="ORF">DPQ33_02190</name>
</gene>
<dbReference type="GO" id="GO:0005524">
    <property type="term" value="F:ATP binding"/>
    <property type="evidence" value="ECO:0007669"/>
    <property type="project" value="UniProtKB-UniRule"/>
</dbReference>
<proteinExistence type="predicted"/>
<keyword evidence="1" id="KW-0067">ATP-binding</keyword>